<protein>
    <submittedName>
        <fullName evidence="2">Uncharacterized protein</fullName>
    </submittedName>
</protein>
<dbReference type="Proteomes" id="UP000481861">
    <property type="component" value="Unassembled WGS sequence"/>
</dbReference>
<feature type="region of interest" description="Disordered" evidence="1">
    <location>
        <begin position="726"/>
        <end position="752"/>
    </location>
</feature>
<gene>
    <name evidence="2" type="ORF">BDV95DRAFT_100711</name>
</gene>
<feature type="compositionally biased region" description="Polar residues" evidence="1">
    <location>
        <begin position="420"/>
        <end position="431"/>
    </location>
</feature>
<keyword evidence="3" id="KW-1185">Reference proteome</keyword>
<comment type="caution">
    <text evidence="2">The sequence shown here is derived from an EMBL/GenBank/DDBJ whole genome shotgun (WGS) entry which is preliminary data.</text>
</comment>
<feature type="compositionally biased region" description="Basic and acidic residues" evidence="1">
    <location>
        <begin position="549"/>
        <end position="565"/>
    </location>
</feature>
<feature type="compositionally biased region" description="Polar residues" evidence="1">
    <location>
        <begin position="463"/>
        <end position="488"/>
    </location>
</feature>
<feature type="compositionally biased region" description="Low complexity" evidence="1">
    <location>
        <begin position="169"/>
        <end position="189"/>
    </location>
</feature>
<dbReference type="AlphaFoldDB" id="A0A7C8M986"/>
<feature type="compositionally biased region" description="Basic residues" evidence="1">
    <location>
        <begin position="225"/>
        <end position="235"/>
    </location>
</feature>
<evidence type="ECO:0000256" key="1">
    <source>
        <dbReference type="SAM" id="MobiDB-lite"/>
    </source>
</evidence>
<sequence>MAVDFFHRTCNSFLPVCYTKPIPFSVLRVSSCLLADHRCRLLPDGLRYDDNGLSKLCSLLILHAERLARSAACITFVGGIYARLKLGMDIRRWLDETVLPQQPPSPPEQRSLAPIPRREEPKQAPKQKSRRKRSTSDSSLLDAHPRRRKASPVEHKSDIEESADEDACSDASKSSSRSSGSSTSSQPYARRPRRKTRPERYEPTSKDIKERGTHLPRRGKGESKKTKRKSRRKKAEKPGAGMVQSFHAKNVPRDRLTPAEKLGLFSKGRVSSPVKGRGLPDLVFSEMKFLQKHKGQPEPAPPPGVSKKKRKKDHAHAKEEEISAYFTSVRPALAERDVNIQAKEGASRKCAEPELERPQRERSSVADNAIPTVESSDKAPYLGFGRRGPRLESGSYVSWSESIRAPSGTPRPPPAGLTVNVGQPDSMPSNRQEGDTESRNVRNSQAAPSVTRHVTDGSDGRFQVSSSNPAYQRISRSLSLPKHTSSPRIVNLVDRTDKTRTSEPAASPSSMPPVVPDGDTRGRYQPSQHIDAIESNHAPFPSQKPAGRRMREGPPENDMKDKAADDIEPQSSSSLGRILQECNSSFNDRRRAATSYEADMVEPGYTNVRHRDGLQRHTPAVQRLPSVRFAGAEIIYPPRVPNFSGPSIYQQQAQRQSLAEQYAADENYPVEHTYYADGAYVDEEDDVEDYDQEWGRRPEETLPYSVEDEDEDDVLVEDLVELHRHRRGHGSETVEQGDNAVDSGFWRPHKLY</sequence>
<organism evidence="2 3">
    <name type="scientific">Massariosphaeria phaeospora</name>
    <dbReference type="NCBI Taxonomy" id="100035"/>
    <lineage>
        <taxon>Eukaryota</taxon>
        <taxon>Fungi</taxon>
        <taxon>Dikarya</taxon>
        <taxon>Ascomycota</taxon>
        <taxon>Pezizomycotina</taxon>
        <taxon>Dothideomycetes</taxon>
        <taxon>Pleosporomycetidae</taxon>
        <taxon>Pleosporales</taxon>
        <taxon>Pleosporales incertae sedis</taxon>
        <taxon>Massariosphaeria</taxon>
    </lineage>
</organism>
<proteinExistence type="predicted"/>
<feature type="region of interest" description="Disordered" evidence="1">
    <location>
        <begin position="290"/>
        <end position="323"/>
    </location>
</feature>
<reference evidence="2 3" key="1">
    <citation type="submission" date="2020-01" db="EMBL/GenBank/DDBJ databases">
        <authorList>
            <consortium name="DOE Joint Genome Institute"/>
            <person name="Haridas S."/>
            <person name="Albert R."/>
            <person name="Binder M."/>
            <person name="Bloem J."/>
            <person name="Labutti K."/>
            <person name="Salamov A."/>
            <person name="Andreopoulos B."/>
            <person name="Baker S.E."/>
            <person name="Barry K."/>
            <person name="Bills G."/>
            <person name="Bluhm B.H."/>
            <person name="Cannon C."/>
            <person name="Castanera R."/>
            <person name="Culley D.E."/>
            <person name="Daum C."/>
            <person name="Ezra D."/>
            <person name="Gonzalez J.B."/>
            <person name="Henrissat B."/>
            <person name="Kuo A."/>
            <person name="Liang C."/>
            <person name="Lipzen A."/>
            <person name="Lutzoni F."/>
            <person name="Magnuson J."/>
            <person name="Mondo S."/>
            <person name="Nolan M."/>
            <person name="Ohm R."/>
            <person name="Pangilinan J."/>
            <person name="Park H.-J.H."/>
            <person name="Ramirez L."/>
            <person name="Alfaro M."/>
            <person name="Sun H."/>
            <person name="Tritt A."/>
            <person name="Yoshinaga Y."/>
            <person name="Zwiers L.-H.L."/>
            <person name="Turgeon B.G."/>
            <person name="Goodwin S.B."/>
            <person name="Spatafora J.W."/>
            <person name="Crous P.W."/>
            <person name="Grigoriev I.V."/>
        </authorList>
    </citation>
    <scope>NUCLEOTIDE SEQUENCE [LARGE SCALE GENOMIC DNA]</scope>
    <source>
        <strain evidence="2 3">CBS 611.86</strain>
    </source>
</reference>
<feature type="compositionally biased region" description="Basic and acidic residues" evidence="1">
    <location>
        <begin position="198"/>
        <end position="224"/>
    </location>
</feature>
<dbReference type="OrthoDB" id="2537141at2759"/>
<name>A0A7C8M986_9PLEO</name>
<feature type="region of interest" description="Disordered" evidence="1">
    <location>
        <begin position="340"/>
        <end position="578"/>
    </location>
</feature>
<dbReference type="EMBL" id="JAADJZ010000016">
    <property type="protein sequence ID" value="KAF2869443.1"/>
    <property type="molecule type" value="Genomic_DNA"/>
</dbReference>
<feature type="compositionally biased region" description="Basic residues" evidence="1">
    <location>
        <begin position="306"/>
        <end position="315"/>
    </location>
</feature>
<evidence type="ECO:0000313" key="3">
    <source>
        <dbReference type="Proteomes" id="UP000481861"/>
    </source>
</evidence>
<evidence type="ECO:0000313" key="2">
    <source>
        <dbReference type="EMBL" id="KAF2869443.1"/>
    </source>
</evidence>
<feature type="compositionally biased region" description="Basic and acidic residues" evidence="1">
    <location>
        <begin position="345"/>
        <end position="364"/>
    </location>
</feature>
<feature type="compositionally biased region" description="Polar residues" evidence="1">
    <location>
        <begin position="569"/>
        <end position="578"/>
    </location>
</feature>
<accession>A0A7C8M986</accession>
<feature type="region of interest" description="Disordered" evidence="1">
    <location>
        <begin position="97"/>
        <end position="259"/>
    </location>
</feature>